<keyword evidence="3" id="KW-1185">Reference proteome</keyword>
<accession>A0A149PNL8</accession>
<dbReference type="AlphaFoldDB" id="A0A149PNL8"/>
<name>A0A149PNL8_9BURK</name>
<dbReference type="PANTHER" id="PTHR37951:SF1">
    <property type="entry name" value="TYPE VI SECRETION SYSTEM COMPONENT TSSA1"/>
    <property type="match status" value="1"/>
</dbReference>
<dbReference type="RefSeq" id="WP_062129775.1">
    <property type="nucleotide sequence ID" value="NZ_LRBG01000022.1"/>
</dbReference>
<dbReference type="Proteomes" id="UP000075613">
    <property type="component" value="Unassembled WGS sequence"/>
</dbReference>
<proteinExistence type="predicted"/>
<dbReference type="Pfam" id="PF06812">
    <property type="entry name" value="ImpA_N"/>
    <property type="match status" value="1"/>
</dbReference>
<dbReference type="STRING" id="1399968.CI15_18785"/>
<dbReference type="PANTHER" id="PTHR37951">
    <property type="entry name" value="CYTOPLASMIC PROTEIN-RELATED"/>
    <property type="match status" value="1"/>
</dbReference>
<dbReference type="InterPro" id="IPR010657">
    <property type="entry name" value="ImpA_N"/>
</dbReference>
<protein>
    <recommendedName>
        <fullName evidence="1">ImpA N-terminal domain-containing protein</fullName>
    </recommendedName>
</protein>
<evidence type="ECO:0000259" key="1">
    <source>
        <dbReference type="Pfam" id="PF06812"/>
    </source>
</evidence>
<gene>
    <name evidence="2" type="ORF">CI15_18785</name>
</gene>
<reference evidence="2 3" key="1">
    <citation type="journal article" date="2015" name="Int. J. Syst. Evol. Microbiol.">
        <title>Burkholderia monticola sp. nov., isolated from mountain soil.</title>
        <authorList>
            <person name="Baek I."/>
            <person name="Seo B."/>
            <person name="Lee I."/>
            <person name="Yi H."/>
            <person name="Chun J."/>
        </authorList>
    </citation>
    <scope>NUCLEOTIDE SEQUENCE [LARGE SCALE GENOMIC DNA]</scope>
    <source>
        <strain evidence="2 3">JC2948</strain>
    </source>
</reference>
<feature type="domain" description="ImpA N-terminal" evidence="1">
    <location>
        <begin position="12"/>
        <end position="133"/>
    </location>
</feature>
<dbReference type="OrthoDB" id="9771118at2"/>
<dbReference type="InterPro" id="IPR017740">
    <property type="entry name" value="TssA-like"/>
</dbReference>
<sequence>MTPDLDIAALLLPVPGDARCGLSLLHDPAFDALRIARREDDPSLPTGIWQTDLKVADWTSVEAGCRQLLIERTKDLTVAAWLGESWLHRFGLPALPACFELVLALCTRFWDDVHPLPRDGDLGFRAAPIAWLASAYTELLSARIELFDGPEGAQGTLAQWQAVRRDALAVGDRQDVPAAKREEAKRTAARLREAARATSPERLGWRLAAIDAARPLLVELDAWCTPRLGAEAPSFAPLADVLDRIEAVLMECLGMHPDSKPPVAAPATEGNAVAPQAAHAAHAGSVNGATGAPQSREDAYRQLALIAEYLMRYEPHSPVPYMIQRALEWGSKPLPVLLRELMSEEAGDKLWTALGLLPVDDSKGK</sequence>
<comment type="caution">
    <text evidence="2">The sequence shown here is derived from an EMBL/GenBank/DDBJ whole genome shotgun (WGS) entry which is preliminary data.</text>
</comment>
<dbReference type="NCBIfam" id="TIGR03363">
    <property type="entry name" value="VI_chp_8"/>
    <property type="match status" value="1"/>
</dbReference>
<evidence type="ECO:0000313" key="2">
    <source>
        <dbReference type="EMBL" id="KXU86486.1"/>
    </source>
</evidence>
<evidence type="ECO:0000313" key="3">
    <source>
        <dbReference type="Proteomes" id="UP000075613"/>
    </source>
</evidence>
<organism evidence="2 3">
    <name type="scientific">Paraburkholderia monticola</name>
    <dbReference type="NCBI Taxonomy" id="1399968"/>
    <lineage>
        <taxon>Bacteria</taxon>
        <taxon>Pseudomonadati</taxon>
        <taxon>Pseudomonadota</taxon>
        <taxon>Betaproteobacteria</taxon>
        <taxon>Burkholderiales</taxon>
        <taxon>Burkholderiaceae</taxon>
        <taxon>Paraburkholderia</taxon>
    </lineage>
</organism>
<dbReference type="EMBL" id="LRBG01000022">
    <property type="protein sequence ID" value="KXU86486.1"/>
    <property type="molecule type" value="Genomic_DNA"/>
</dbReference>